<dbReference type="AlphaFoldDB" id="A0A3N1Y202"/>
<dbReference type="PANTHER" id="PTHR48097">
    <property type="entry name" value="L-THREONINE ALDOLASE-RELATED"/>
    <property type="match status" value="1"/>
</dbReference>
<dbReference type="GO" id="GO:0016829">
    <property type="term" value="F:lyase activity"/>
    <property type="evidence" value="ECO:0007669"/>
    <property type="project" value="InterPro"/>
</dbReference>
<dbReference type="OrthoDB" id="9774495at2"/>
<evidence type="ECO:0000256" key="3">
    <source>
        <dbReference type="ARBA" id="ARBA00011881"/>
    </source>
</evidence>
<dbReference type="Proteomes" id="UP000276634">
    <property type="component" value="Unassembled WGS sequence"/>
</dbReference>
<dbReference type="Pfam" id="PF01212">
    <property type="entry name" value="Beta_elim_lyase"/>
    <property type="match status" value="1"/>
</dbReference>
<evidence type="ECO:0000256" key="1">
    <source>
        <dbReference type="ARBA" id="ARBA00001933"/>
    </source>
</evidence>
<evidence type="ECO:0000256" key="2">
    <source>
        <dbReference type="ARBA" id="ARBA00006966"/>
    </source>
</evidence>
<keyword evidence="4" id="KW-0663">Pyridoxal phosphate</keyword>
<dbReference type="InterPro" id="IPR015421">
    <property type="entry name" value="PyrdxlP-dep_Trfase_major"/>
</dbReference>
<accession>A0A3N1Y202</accession>
<dbReference type="EMBL" id="RJVI01000002">
    <property type="protein sequence ID" value="ROR32846.1"/>
    <property type="molecule type" value="Genomic_DNA"/>
</dbReference>
<evidence type="ECO:0000313" key="6">
    <source>
        <dbReference type="EMBL" id="ROR32846.1"/>
    </source>
</evidence>
<evidence type="ECO:0000256" key="4">
    <source>
        <dbReference type="ARBA" id="ARBA00022898"/>
    </source>
</evidence>
<dbReference type="Gene3D" id="3.90.1150.10">
    <property type="entry name" value="Aspartate Aminotransferase, domain 1"/>
    <property type="match status" value="1"/>
</dbReference>
<dbReference type="Gene3D" id="3.40.640.10">
    <property type="entry name" value="Type I PLP-dependent aspartate aminotransferase-like (Major domain)"/>
    <property type="match status" value="1"/>
</dbReference>
<dbReference type="InterPro" id="IPR015422">
    <property type="entry name" value="PyrdxlP-dep_Trfase_small"/>
</dbReference>
<proteinExistence type="inferred from homology"/>
<comment type="cofactor">
    <cofactor evidence="1">
        <name>pyridoxal 5'-phosphate</name>
        <dbReference type="ChEBI" id="CHEBI:597326"/>
    </cofactor>
</comment>
<dbReference type="GO" id="GO:0006520">
    <property type="term" value="P:amino acid metabolic process"/>
    <property type="evidence" value="ECO:0007669"/>
    <property type="project" value="InterPro"/>
</dbReference>
<organism evidence="6 7">
    <name type="scientific">Inmirania thermothiophila</name>
    <dbReference type="NCBI Taxonomy" id="1750597"/>
    <lineage>
        <taxon>Bacteria</taxon>
        <taxon>Pseudomonadati</taxon>
        <taxon>Pseudomonadota</taxon>
        <taxon>Gammaproteobacteria</taxon>
        <taxon>Chromatiales</taxon>
        <taxon>Ectothiorhodospiraceae</taxon>
        <taxon>Inmirania</taxon>
    </lineage>
</organism>
<dbReference type="InterPro" id="IPR001597">
    <property type="entry name" value="ArAA_b-elim_lyase/Thr_aldolase"/>
</dbReference>
<dbReference type="SUPFAM" id="SSF53383">
    <property type="entry name" value="PLP-dependent transferases"/>
    <property type="match status" value="1"/>
</dbReference>
<comment type="subunit">
    <text evidence="3">Homotetramer.</text>
</comment>
<comment type="caution">
    <text evidence="6">The sequence shown here is derived from an EMBL/GenBank/DDBJ whole genome shotgun (WGS) entry which is preliminary data.</text>
</comment>
<dbReference type="InterPro" id="IPR015424">
    <property type="entry name" value="PyrdxlP-dep_Trfase"/>
</dbReference>
<evidence type="ECO:0000313" key="7">
    <source>
        <dbReference type="Proteomes" id="UP000276634"/>
    </source>
</evidence>
<comment type="similarity">
    <text evidence="2">Belongs to the threonine aldolase family.</text>
</comment>
<feature type="domain" description="Aromatic amino acid beta-eliminating lyase/threonine aldolase" evidence="5">
    <location>
        <begin position="8"/>
        <end position="295"/>
    </location>
</feature>
<dbReference type="RefSeq" id="WP_123401744.1">
    <property type="nucleotide sequence ID" value="NZ_RJVI01000002.1"/>
</dbReference>
<sequence length="346" mass="35765">MAVRGPGFASDNYAPMCPEALEALVRANEGPAPAYGADAWTARAEAAIAAWFEAECRVFFVGTGTAGNALALATLARPYERVLCHEAAHAIHDECGAPGLVGGGVRLTPLPGAHGRIDRETLAGALAGRADVHHGRAAALTLTQPTELGTVYTPEALAGLCALAHGHGLRVHVDGARLFNAVAALGCAPRALGPDAGVDVLTLGGTKGGLGLGEALVFFDLELAEGFAWRHKQAGQLFSKMRFLSAPWTGLLEGDAWRRHAAHANACARRLAEAVAGVEGVRLAHPVEANAVFLELPAAVAAGLEARGWRFHALPAWGGARFLCAWDTEEAAVDLLAADIAELAAG</sequence>
<evidence type="ECO:0000259" key="5">
    <source>
        <dbReference type="Pfam" id="PF01212"/>
    </source>
</evidence>
<reference evidence="6 7" key="1">
    <citation type="submission" date="2018-11" db="EMBL/GenBank/DDBJ databases">
        <title>Genomic Encyclopedia of Type Strains, Phase IV (KMG-IV): sequencing the most valuable type-strain genomes for metagenomic binning, comparative biology and taxonomic classification.</title>
        <authorList>
            <person name="Goeker M."/>
        </authorList>
    </citation>
    <scope>NUCLEOTIDE SEQUENCE [LARGE SCALE GENOMIC DNA]</scope>
    <source>
        <strain evidence="6 7">DSM 100275</strain>
    </source>
</reference>
<protein>
    <submittedName>
        <fullName evidence="6">L-threonine aldolase</fullName>
    </submittedName>
</protein>
<keyword evidence="7" id="KW-1185">Reference proteome</keyword>
<dbReference type="PANTHER" id="PTHR48097:SF5">
    <property type="entry name" value="LOW SPECIFICITY L-THREONINE ALDOLASE"/>
    <property type="match status" value="1"/>
</dbReference>
<gene>
    <name evidence="6" type="ORF">EDC57_2060</name>
</gene>
<name>A0A3N1Y202_9GAMM</name>